<feature type="domain" description="DUF6993" evidence="3">
    <location>
        <begin position="79"/>
        <end position="159"/>
    </location>
</feature>
<feature type="signal peptide" evidence="2">
    <location>
        <begin position="1"/>
        <end position="29"/>
    </location>
</feature>
<feature type="chain" id="PRO_5017706281" description="DUF6993 domain-containing protein" evidence="2">
    <location>
        <begin position="30"/>
        <end position="165"/>
    </location>
</feature>
<dbReference type="PROSITE" id="PS51257">
    <property type="entry name" value="PROKAR_LIPOPROTEIN"/>
    <property type="match status" value="1"/>
</dbReference>
<keyword evidence="2" id="KW-0732">Signal</keyword>
<dbReference type="InterPro" id="IPR054262">
    <property type="entry name" value="DUF6993"/>
</dbReference>
<dbReference type="RefSeq" id="WP_116282368.1">
    <property type="nucleotide sequence ID" value="NZ_NBXA01000012.1"/>
</dbReference>
<organism evidence="4 5">
    <name type="scientific">Subtercola boreus</name>
    <dbReference type="NCBI Taxonomy" id="120213"/>
    <lineage>
        <taxon>Bacteria</taxon>
        <taxon>Bacillati</taxon>
        <taxon>Actinomycetota</taxon>
        <taxon>Actinomycetes</taxon>
        <taxon>Micrococcales</taxon>
        <taxon>Microbacteriaceae</taxon>
        <taxon>Subtercola</taxon>
    </lineage>
</organism>
<evidence type="ECO:0000313" key="5">
    <source>
        <dbReference type="Proteomes" id="UP000256709"/>
    </source>
</evidence>
<comment type="caution">
    <text evidence="4">The sequence shown here is derived from an EMBL/GenBank/DDBJ whole genome shotgun (WGS) entry which is preliminary data.</text>
</comment>
<feature type="region of interest" description="Disordered" evidence="1">
    <location>
        <begin position="29"/>
        <end position="57"/>
    </location>
</feature>
<protein>
    <recommendedName>
        <fullName evidence="3">DUF6993 domain-containing protein</fullName>
    </recommendedName>
</protein>
<evidence type="ECO:0000313" key="4">
    <source>
        <dbReference type="EMBL" id="RFA14610.1"/>
    </source>
</evidence>
<evidence type="ECO:0000259" key="3">
    <source>
        <dbReference type="Pfam" id="PF22504"/>
    </source>
</evidence>
<reference evidence="4 5" key="1">
    <citation type="submission" date="2017-04" db="EMBL/GenBank/DDBJ databases">
        <title>Comparative genome analysis of Subtercola boreus.</title>
        <authorList>
            <person name="Cho Y.-J."/>
            <person name="Cho A."/>
            <person name="Kim O.-S."/>
            <person name="Lee J.-I."/>
        </authorList>
    </citation>
    <scope>NUCLEOTIDE SEQUENCE [LARGE SCALE GENOMIC DNA]</scope>
    <source>
        <strain evidence="4 5">P27444</strain>
    </source>
</reference>
<dbReference type="Proteomes" id="UP000256709">
    <property type="component" value="Unassembled WGS sequence"/>
</dbReference>
<dbReference type="Pfam" id="PF22504">
    <property type="entry name" value="DUF6993"/>
    <property type="match status" value="1"/>
</dbReference>
<dbReference type="AlphaFoldDB" id="A0A3E0VY07"/>
<dbReference type="OrthoDB" id="5125712at2"/>
<proteinExistence type="predicted"/>
<name>A0A3E0VY07_9MICO</name>
<evidence type="ECO:0000256" key="2">
    <source>
        <dbReference type="SAM" id="SignalP"/>
    </source>
</evidence>
<accession>A0A3E0VY07</accession>
<evidence type="ECO:0000256" key="1">
    <source>
        <dbReference type="SAM" id="MobiDB-lite"/>
    </source>
</evidence>
<gene>
    <name evidence="4" type="ORF">B7R21_06110</name>
</gene>
<sequence length="165" mass="16417">MPARSSRVVLTAVLTAATALALAACTATATPDPAPTESSSVQSGAPTAPPTAAPKLVPGGSATDNLPFFDSVNNGVIAAATAANSTADGKGFVSALRDGGFTVADMQVTPDITTVGVKADSIQFSVALGGQCLIGQYSFGEYHSLVAPLLGTGKCLIGETRTIDF</sequence>
<dbReference type="EMBL" id="NBXA01000012">
    <property type="protein sequence ID" value="RFA14610.1"/>
    <property type="molecule type" value="Genomic_DNA"/>
</dbReference>